<keyword evidence="1" id="KW-0175">Coiled coil</keyword>
<keyword evidence="4" id="KW-1185">Reference proteome</keyword>
<evidence type="ECO:0000256" key="2">
    <source>
        <dbReference type="SAM" id="SignalP"/>
    </source>
</evidence>
<feature type="coiled-coil region" evidence="1">
    <location>
        <begin position="96"/>
        <end position="140"/>
    </location>
</feature>
<evidence type="ECO:0000256" key="1">
    <source>
        <dbReference type="SAM" id="Coils"/>
    </source>
</evidence>
<evidence type="ECO:0000313" key="3">
    <source>
        <dbReference type="EMBL" id="SMF83963.1"/>
    </source>
</evidence>
<sequence length="202" mass="23362">MKRLLGIGLSLSLLCQAAFASNSRQDAIDEARDLEYSLGKLDSESSRLARQSTDRQIRYILEDVSDQAFYLSNEVRMDIVEPLRDGERFSRVLSSLNRLDRDFKDLEDRLYDLRRVPYSLDQLSDDIRREVRRLEDTLRNDYGSDPSPTPGDSWVCLVTDNQGRTFTGFGVREGQATNAAFDRCFNESYSQRCSLISCRRRY</sequence>
<feature type="signal peptide" evidence="2">
    <location>
        <begin position="1"/>
        <end position="20"/>
    </location>
</feature>
<organism evidence="3 4">
    <name type="scientific">Pseudobacteriovorax antillogorgiicola</name>
    <dbReference type="NCBI Taxonomy" id="1513793"/>
    <lineage>
        <taxon>Bacteria</taxon>
        <taxon>Pseudomonadati</taxon>
        <taxon>Bdellovibrionota</taxon>
        <taxon>Oligoflexia</taxon>
        <taxon>Oligoflexales</taxon>
        <taxon>Pseudobacteriovoracaceae</taxon>
        <taxon>Pseudobacteriovorax</taxon>
    </lineage>
</organism>
<accession>A0A1Y6CQU3</accession>
<evidence type="ECO:0000313" key="4">
    <source>
        <dbReference type="Proteomes" id="UP000192907"/>
    </source>
</evidence>
<dbReference type="RefSeq" id="WP_132326416.1">
    <property type="nucleotide sequence ID" value="NZ_FWZT01000051.1"/>
</dbReference>
<keyword evidence="2" id="KW-0732">Signal</keyword>
<feature type="chain" id="PRO_5013142418" evidence="2">
    <location>
        <begin position="21"/>
        <end position="202"/>
    </location>
</feature>
<dbReference type="EMBL" id="FWZT01000051">
    <property type="protein sequence ID" value="SMF83963.1"/>
    <property type="molecule type" value="Genomic_DNA"/>
</dbReference>
<dbReference type="Proteomes" id="UP000192907">
    <property type="component" value="Unassembled WGS sequence"/>
</dbReference>
<protein>
    <submittedName>
        <fullName evidence="3">Uncharacterized protein</fullName>
    </submittedName>
</protein>
<gene>
    <name evidence="3" type="ORF">SAMN06296036_1513</name>
</gene>
<dbReference type="AlphaFoldDB" id="A0A1Y6CQU3"/>
<reference evidence="4" key="1">
    <citation type="submission" date="2017-04" db="EMBL/GenBank/DDBJ databases">
        <authorList>
            <person name="Varghese N."/>
            <person name="Submissions S."/>
        </authorList>
    </citation>
    <scope>NUCLEOTIDE SEQUENCE [LARGE SCALE GENOMIC DNA]</scope>
    <source>
        <strain evidence="4">RKEM611</strain>
    </source>
</reference>
<proteinExistence type="predicted"/>
<name>A0A1Y6CQU3_9BACT</name>